<evidence type="ECO:0000256" key="2">
    <source>
        <dbReference type="ARBA" id="ARBA00018911"/>
    </source>
</evidence>
<gene>
    <name evidence="7" type="ORF">COS61_00580</name>
</gene>
<evidence type="ECO:0000256" key="5">
    <source>
        <dbReference type="ARBA" id="ARBA00032644"/>
    </source>
</evidence>
<sequence length="157" mass="18623">MEKKIKHQIAAGFVIFRRTQDGIKFLFLYRRGSYWNFPKGHFKEGEMGIETALRETQEETGLKKSDLRIIPGFRSYEKFHFRHNEQIIHDTVILYLAETKNSRVIISPREHSGFAWFLYKDAIRALGNKYSATRKVLRLASDFLRQSGRRRQKITIK</sequence>
<protein>
    <recommendedName>
        <fullName evidence="2">Bis(5'-nucleosyl)-tetraphosphatase [asymmetrical]</fullName>
    </recommendedName>
    <alternativeName>
        <fullName evidence="5">Diadenosine 5',5'''-P1,P4-tetraphosphate asymmetrical hydrolase</fullName>
    </alternativeName>
</protein>
<name>A0A2M7B634_9BACT</name>
<dbReference type="Pfam" id="PF00293">
    <property type="entry name" value="NUDIX"/>
    <property type="match status" value="1"/>
</dbReference>
<dbReference type="GO" id="GO:0004081">
    <property type="term" value="F:bis(5'-nucleosyl)-tetraphosphatase (asymmetrical) activity"/>
    <property type="evidence" value="ECO:0007669"/>
    <property type="project" value="TreeGrafter"/>
</dbReference>
<dbReference type="InterPro" id="IPR000086">
    <property type="entry name" value="NUDIX_hydrolase_dom"/>
</dbReference>
<dbReference type="Proteomes" id="UP000228949">
    <property type="component" value="Unassembled WGS sequence"/>
</dbReference>
<dbReference type="Gene3D" id="3.90.79.10">
    <property type="entry name" value="Nucleoside Triphosphate Pyrophosphohydrolase"/>
    <property type="match status" value="1"/>
</dbReference>
<dbReference type="GO" id="GO:0000166">
    <property type="term" value="F:nucleotide binding"/>
    <property type="evidence" value="ECO:0007669"/>
    <property type="project" value="UniProtKB-KW"/>
</dbReference>
<comment type="caution">
    <text evidence="7">The sequence shown here is derived from an EMBL/GenBank/DDBJ whole genome shotgun (WGS) entry which is preliminary data.</text>
</comment>
<dbReference type="SUPFAM" id="SSF55811">
    <property type="entry name" value="Nudix"/>
    <property type="match status" value="1"/>
</dbReference>
<dbReference type="GO" id="GO:0006754">
    <property type="term" value="P:ATP biosynthetic process"/>
    <property type="evidence" value="ECO:0007669"/>
    <property type="project" value="TreeGrafter"/>
</dbReference>
<dbReference type="InterPro" id="IPR051325">
    <property type="entry name" value="Nudix_hydrolase_domain"/>
</dbReference>
<evidence type="ECO:0000313" key="8">
    <source>
        <dbReference type="Proteomes" id="UP000228949"/>
    </source>
</evidence>
<accession>A0A2M7B634</accession>
<reference evidence="8" key="1">
    <citation type="submission" date="2017-09" db="EMBL/GenBank/DDBJ databases">
        <title>Depth-based differentiation of microbial function through sediment-hosted aquifers and enrichment of novel symbionts in the deep terrestrial subsurface.</title>
        <authorList>
            <person name="Probst A.J."/>
            <person name="Ladd B."/>
            <person name="Jarett J.K."/>
            <person name="Geller-Mcgrath D.E."/>
            <person name="Sieber C.M.K."/>
            <person name="Emerson J.B."/>
            <person name="Anantharaman K."/>
            <person name="Thomas B.C."/>
            <person name="Malmstrom R."/>
            <person name="Stieglmeier M."/>
            <person name="Klingl A."/>
            <person name="Woyke T."/>
            <person name="Ryan C.M."/>
            <person name="Banfield J.F."/>
        </authorList>
    </citation>
    <scope>NUCLEOTIDE SEQUENCE [LARGE SCALE GENOMIC DNA]</scope>
</reference>
<dbReference type="CDD" id="cd03428">
    <property type="entry name" value="NUDIX_Ap4A_Nudt2"/>
    <property type="match status" value="1"/>
</dbReference>
<comment type="similarity">
    <text evidence="1">Belongs to the Nudix hydrolase family.</text>
</comment>
<dbReference type="EMBL" id="PEVJ01000015">
    <property type="protein sequence ID" value="PIU98588.1"/>
    <property type="molecule type" value="Genomic_DNA"/>
</dbReference>
<feature type="domain" description="Nudix hydrolase" evidence="6">
    <location>
        <begin position="6"/>
        <end position="140"/>
    </location>
</feature>
<dbReference type="AlphaFoldDB" id="A0A2M7B634"/>
<dbReference type="InterPro" id="IPR020084">
    <property type="entry name" value="NUDIX_hydrolase_CS"/>
</dbReference>
<evidence type="ECO:0000256" key="3">
    <source>
        <dbReference type="ARBA" id="ARBA00022741"/>
    </source>
</evidence>
<evidence type="ECO:0000256" key="1">
    <source>
        <dbReference type="ARBA" id="ARBA00005582"/>
    </source>
</evidence>
<dbReference type="GO" id="GO:0006167">
    <property type="term" value="P:AMP biosynthetic process"/>
    <property type="evidence" value="ECO:0007669"/>
    <property type="project" value="TreeGrafter"/>
</dbReference>
<dbReference type="PROSITE" id="PS51462">
    <property type="entry name" value="NUDIX"/>
    <property type="match status" value="1"/>
</dbReference>
<dbReference type="PANTHER" id="PTHR21340">
    <property type="entry name" value="DIADENOSINE 5,5-P1,P4-TETRAPHOSPHATE PYROPHOSPHOHYDROLASE MUTT"/>
    <property type="match status" value="1"/>
</dbReference>
<evidence type="ECO:0000256" key="4">
    <source>
        <dbReference type="ARBA" id="ARBA00022801"/>
    </source>
</evidence>
<evidence type="ECO:0000259" key="6">
    <source>
        <dbReference type="PROSITE" id="PS51462"/>
    </source>
</evidence>
<dbReference type="PANTHER" id="PTHR21340:SF0">
    <property type="entry name" value="BIS(5'-NUCLEOSYL)-TETRAPHOSPHATASE [ASYMMETRICAL]"/>
    <property type="match status" value="1"/>
</dbReference>
<proteinExistence type="inferred from homology"/>
<keyword evidence="4" id="KW-0378">Hydrolase</keyword>
<keyword evidence="3" id="KW-0547">Nucleotide-binding</keyword>
<dbReference type="InterPro" id="IPR003565">
    <property type="entry name" value="Tetra_PHTase"/>
</dbReference>
<evidence type="ECO:0000313" key="7">
    <source>
        <dbReference type="EMBL" id="PIU98588.1"/>
    </source>
</evidence>
<dbReference type="InterPro" id="IPR015797">
    <property type="entry name" value="NUDIX_hydrolase-like_dom_sf"/>
</dbReference>
<dbReference type="PROSITE" id="PS00893">
    <property type="entry name" value="NUDIX_BOX"/>
    <property type="match status" value="1"/>
</dbReference>
<organism evidence="7 8">
    <name type="scientific">Candidatus Wolfebacteria bacterium CG03_land_8_20_14_0_80_40_12</name>
    <dbReference type="NCBI Taxonomy" id="1975069"/>
    <lineage>
        <taxon>Bacteria</taxon>
        <taxon>Candidatus Wolfeibacteriota</taxon>
    </lineage>
</organism>